<dbReference type="OrthoDB" id="1924787at2759"/>
<dbReference type="InterPro" id="IPR020043">
    <property type="entry name" value="Deacetylase_Atu3266-like"/>
</dbReference>
<proteinExistence type="predicted"/>
<dbReference type="SUPFAM" id="SSF51338">
    <property type="entry name" value="Composite domain of metallo-dependent hydrolases"/>
    <property type="match status" value="1"/>
</dbReference>
<sequence length="402" mass="43445">MHKYDTLIQGGTVVDVIEGKLTEADIAVVDGTIVDIAPRLSASEASHVFDATGQYVLPGLVDMHTHVYWGSTYWGIEPDPVAARTGVTTWIDAGSSGAYSFAGFKEFIIQRSQSRIFPFLHISGIGLVGRTHESHFEDQLDVQSAVEIIQANRGLIRGLKVRMDRDSAGAAGLLGLQKAREVADQTGLPIMVHIGIAPPSLEDIVYLLRKGDILTHCFTGHTNRLVDATGKPLPVVKLMRDKGIILDIGHGTGSFSWSSADGLTKHDVIPDVISSDLHQLSRVGVVVDLPTTLGKCMSLGLSFIDCIRKATIVPAQLLGLHQDFGIGALTVGGPADIAVFEMAKKSTVYKDSFLTEREFSARLVHKLTLIRGKPISNTVERQPHPWTLADMAQVAGLSEDRC</sequence>
<dbReference type="Pfam" id="PF01979">
    <property type="entry name" value="Amidohydro_1"/>
    <property type="match status" value="1"/>
</dbReference>
<dbReference type="InterPro" id="IPR011059">
    <property type="entry name" value="Metal-dep_hydrolase_composite"/>
</dbReference>
<keyword evidence="3" id="KW-1185">Reference proteome</keyword>
<gene>
    <name evidence="2" type="ORF">BZG36_05416</name>
</gene>
<dbReference type="Proteomes" id="UP000242875">
    <property type="component" value="Unassembled WGS sequence"/>
</dbReference>
<evidence type="ECO:0000313" key="2">
    <source>
        <dbReference type="EMBL" id="OZJ01634.1"/>
    </source>
</evidence>
<dbReference type="InterPro" id="IPR032466">
    <property type="entry name" value="Metal_Hydrolase"/>
</dbReference>
<name>A0A261XTR1_9FUNG</name>
<dbReference type="NCBIfam" id="NF006689">
    <property type="entry name" value="PRK09237.1"/>
    <property type="match status" value="1"/>
</dbReference>
<dbReference type="Gene3D" id="3.20.20.140">
    <property type="entry name" value="Metal-dependent hydrolases"/>
    <property type="match status" value="1"/>
</dbReference>
<comment type="caution">
    <text evidence="2">The sequence shown here is derived from an EMBL/GenBank/DDBJ whole genome shotgun (WGS) entry which is preliminary data.</text>
</comment>
<organism evidence="2 3">
    <name type="scientific">Bifiguratus adelaidae</name>
    <dbReference type="NCBI Taxonomy" id="1938954"/>
    <lineage>
        <taxon>Eukaryota</taxon>
        <taxon>Fungi</taxon>
        <taxon>Fungi incertae sedis</taxon>
        <taxon>Mucoromycota</taxon>
        <taxon>Mucoromycotina</taxon>
        <taxon>Endogonomycetes</taxon>
        <taxon>Endogonales</taxon>
        <taxon>Endogonales incertae sedis</taxon>
        <taxon>Bifiguratus</taxon>
    </lineage>
</organism>
<evidence type="ECO:0000259" key="1">
    <source>
        <dbReference type="Pfam" id="PF01979"/>
    </source>
</evidence>
<dbReference type="GO" id="GO:0019213">
    <property type="term" value="F:deacetylase activity"/>
    <property type="evidence" value="ECO:0007669"/>
    <property type="project" value="InterPro"/>
</dbReference>
<dbReference type="GO" id="GO:0016810">
    <property type="term" value="F:hydrolase activity, acting on carbon-nitrogen (but not peptide) bonds"/>
    <property type="evidence" value="ECO:0007669"/>
    <property type="project" value="InterPro"/>
</dbReference>
<dbReference type="EMBL" id="MVBO01000279">
    <property type="protein sequence ID" value="OZJ01634.1"/>
    <property type="molecule type" value="Genomic_DNA"/>
</dbReference>
<accession>A0A261XTR1</accession>
<reference evidence="2 3" key="1">
    <citation type="journal article" date="2017" name="Mycologia">
        <title>Bifiguratus adelaidae, gen. et sp. nov., a new member of Mucoromycotina in endophytic and soil-dwelling habitats.</title>
        <authorList>
            <person name="Torres-Cruz T.J."/>
            <person name="Billingsley Tobias T.L."/>
            <person name="Almatruk M."/>
            <person name="Hesse C."/>
            <person name="Kuske C.R."/>
            <person name="Desiro A."/>
            <person name="Benucci G.M."/>
            <person name="Bonito G."/>
            <person name="Stajich J.E."/>
            <person name="Dunlap C."/>
            <person name="Arnold A.E."/>
            <person name="Porras-Alfaro A."/>
        </authorList>
    </citation>
    <scope>NUCLEOTIDE SEQUENCE [LARGE SCALE GENOMIC DNA]</scope>
    <source>
        <strain evidence="2 3">AZ0501</strain>
    </source>
</reference>
<feature type="domain" description="Amidohydrolase-related" evidence="1">
    <location>
        <begin position="55"/>
        <end position="346"/>
    </location>
</feature>
<dbReference type="PANTHER" id="PTHR42717">
    <property type="entry name" value="DIHYDROOROTASE-RELATED"/>
    <property type="match status" value="1"/>
</dbReference>
<dbReference type="Gene3D" id="2.30.40.10">
    <property type="entry name" value="Urease, subunit C, domain 1"/>
    <property type="match status" value="1"/>
</dbReference>
<protein>
    <recommendedName>
        <fullName evidence="1">Amidohydrolase-related domain-containing protein</fullName>
    </recommendedName>
</protein>
<dbReference type="AlphaFoldDB" id="A0A261XTR1"/>
<dbReference type="SUPFAM" id="SSF51556">
    <property type="entry name" value="Metallo-dependent hydrolases"/>
    <property type="match status" value="1"/>
</dbReference>
<dbReference type="PANTHER" id="PTHR42717:SF1">
    <property type="entry name" value="IMIDAZOLONEPROPIONASE AND RELATED AMIDOHYDROLASES"/>
    <property type="match status" value="1"/>
</dbReference>
<dbReference type="InterPro" id="IPR006680">
    <property type="entry name" value="Amidohydro-rel"/>
</dbReference>
<dbReference type="PIRSF" id="PIRSF039004">
    <property type="entry name" value="ADE_EF_0837"/>
    <property type="match status" value="1"/>
</dbReference>
<evidence type="ECO:0000313" key="3">
    <source>
        <dbReference type="Proteomes" id="UP000242875"/>
    </source>
</evidence>